<protein>
    <submittedName>
        <fullName evidence="2">Uncharacterized protein</fullName>
    </submittedName>
</protein>
<dbReference type="Proteomes" id="UP001221558">
    <property type="component" value="Chromosome"/>
</dbReference>
<accession>A0ABY7WK77</accession>
<dbReference type="EMBL" id="CP117880">
    <property type="protein sequence ID" value="WDF69375.1"/>
    <property type="molecule type" value="Genomic_DNA"/>
</dbReference>
<reference evidence="2 3" key="1">
    <citation type="submission" date="2023-02" db="EMBL/GenBank/DDBJ databases">
        <title>Genome sequence of Sphingobacterium sp. KACC 22765.</title>
        <authorList>
            <person name="Kim S."/>
            <person name="Heo J."/>
            <person name="Kwon S.-W."/>
        </authorList>
    </citation>
    <scope>NUCLEOTIDE SEQUENCE [LARGE SCALE GENOMIC DNA]</scope>
    <source>
        <strain evidence="2 3">KACC 22765</strain>
    </source>
</reference>
<keyword evidence="1" id="KW-0812">Transmembrane</keyword>
<gene>
    <name evidence="2" type="ORF">PQ465_03080</name>
</gene>
<evidence type="ECO:0000256" key="1">
    <source>
        <dbReference type="SAM" id="Phobius"/>
    </source>
</evidence>
<organism evidence="2 3">
    <name type="scientific">Sphingobacterium oryzagri</name>
    <dbReference type="NCBI Taxonomy" id="3025669"/>
    <lineage>
        <taxon>Bacteria</taxon>
        <taxon>Pseudomonadati</taxon>
        <taxon>Bacteroidota</taxon>
        <taxon>Sphingobacteriia</taxon>
        <taxon>Sphingobacteriales</taxon>
        <taxon>Sphingobacteriaceae</taxon>
        <taxon>Sphingobacterium</taxon>
    </lineage>
</organism>
<proteinExistence type="predicted"/>
<evidence type="ECO:0000313" key="2">
    <source>
        <dbReference type="EMBL" id="WDF69375.1"/>
    </source>
</evidence>
<feature type="transmembrane region" description="Helical" evidence="1">
    <location>
        <begin position="12"/>
        <end position="31"/>
    </location>
</feature>
<keyword evidence="3" id="KW-1185">Reference proteome</keyword>
<feature type="transmembrane region" description="Helical" evidence="1">
    <location>
        <begin position="81"/>
        <end position="100"/>
    </location>
</feature>
<feature type="transmembrane region" description="Helical" evidence="1">
    <location>
        <begin position="51"/>
        <end position="69"/>
    </location>
</feature>
<keyword evidence="1" id="KW-1133">Transmembrane helix</keyword>
<name>A0ABY7WK77_9SPHI</name>
<dbReference type="RefSeq" id="WP_274268091.1">
    <property type="nucleotide sequence ID" value="NZ_CP117880.1"/>
</dbReference>
<sequence>MTPSKNHTISKIVAKAVLRITIILIALPIIVYFTRPEAMATAVSFPNPWSIVAPVLLMLCFVALLIVVLRTKYQSLEYNWLFVLSGIFICLYLVMFYSRVLSIFN</sequence>
<keyword evidence="1" id="KW-0472">Membrane</keyword>
<evidence type="ECO:0000313" key="3">
    <source>
        <dbReference type="Proteomes" id="UP001221558"/>
    </source>
</evidence>